<dbReference type="EMBL" id="LT853704">
    <property type="protein sequence ID" value="SMQ56086.1"/>
    <property type="molecule type" value="Genomic_DNA"/>
</dbReference>
<dbReference type="GO" id="GO:0020037">
    <property type="term" value="F:heme binding"/>
    <property type="evidence" value="ECO:0007669"/>
    <property type="project" value="UniProtKB-UniRule"/>
</dbReference>
<evidence type="ECO:0000256" key="6">
    <source>
        <dbReference type="RuleBase" id="RU363051"/>
    </source>
</evidence>
<dbReference type="SUPFAM" id="SSF48113">
    <property type="entry name" value="Heme-dependent peroxidases"/>
    <property type="match status" value="1"/>
</dbReference>
<comment type="similarity">
    <text evidence="2">Belongs to the peroxidase family. Cytochrome c peroxidase subfamily.</text>
</comment>
<feature type="chain" id="PRO_5010755519" description="Peroxidase" evidence="6">
    <location>
        <begin position="20"/>
        <end position="334"/>
    </location>
</feature>
<dbReference type="InterPro" id="IPR044831">
    <property type="entry name" value="Ccp1-like"/>
</dbReference>
<protein>
    <recommendedName>
        <fullName evidence="6">Peroxidase</fullName>
        <ecNumber evidence="6">1.11.1.-</ecNumber>
    </recommendedName>
</protein>
<evidence type="ECO:0000256" key="1">
    <source>
        <dbReference type="ARBA" id="ARBA00003917"/>
    </source>
</evidence>
<dbReference type="Proteomes" id="UP000215127">
    <property type="component" value="Chromosome 13"/>
</dbReference>
<gene>
    <name evidence="8" type="ORF">ZT3D7_G11241</name>
</gene>
<keyword evidence="5 6" id="KW-0560">Oxidoreductase</keyword>
<feature type="signal peptide" evidence="6">
    <location>
        <begin position="1"/>
        <end position="19"/>
    </location>
</feature>
<evidence type="ECO:0000256" key="3">
    <source>
        <dbReference type="ARBA" id="ARBA00022559"/>
    </source>
</evidence>
<evidence type="ECO:0000313" key="9">
    <source>
        <dbReference type="Proteomes" id="UP000215127"/>
    </source>
</evidence>
<dbReference type="Gene3D" id="1.10.420.10">
    <property type="entry name" value="Peroxidase, domain 2"/>
    <property type="match status" value="1"/>
</dbReference>
<dbReference type="InterPro" id="IPR002207">
    <property type="entry name" value="Peroxidase_I"/>
</dbReference>
<name>A0A1X7S8S7_ZYMT9</name>
<dbReference type="GO" id="GO:0046872">
    <property type="term" value="F:metal ion binding"/>
    <property type="evidence" value="ECO:0007669"/>
    <property type="project" value="UniProtKB-UniRule"/>
</dbReference>
<dbReference type="PANTHER" id="PTHR31356">
    <property type="entry name" value="THYLAKOID LUMENAL 29 KDA PROTEIN, CHLOROPLASTIC-RELATED"/>
    <property type="match status" value="1"/>
</dbReference>
<evidence type="ECO:0000256" key="2">
    <source>
        <dbReference type="ARBA" id="ARBA00005997"/>
    </source>
</evidence>
<dbReference type="PRINTS" id="PR00458">
    <property type="entry name" value="PEROXIDASE"/>
</dbReference>
<dbReference type="Gene3D" id="1.10.520.10">
    <property type="match status" value="1"/>
</dbReference>
<keyword evidence="6" id="KW-0732">Signal</keyword>
<evidence type="ECO:0000256" key="5">
    <source>
        <dbReference type="ARBA" id="ARBA00023002"/>
    </source>
</evidence>
<evidence type="ECO:0000259" key="7">
    <source>
        <dbReference type="PROSITE" id="PS50873"/>
    </source>
</evidence>
<dbReference type="GO" id="GO:0034599">
    <property type="term" value="P:cellular response to oxidative stress"/>
    <property type="evidence" value="ECO:0007669"/>
    <property type="project" value="InterPro"/>
</dbReference>
<feature type="domain" description="Plant heme peroxidase family profile" evidence="7">
    <location>
        <begin position="83"/>
        <end position="216"/>
    </location>
</feature>
<proteinExistence type="inferred from homology"/>
<keyword evidence="4" id="KW-0479">Metal-binding</keyword>
<accession>A0A1X7S8S7</accession>
<dbReference type="EC" id="1.11.1.-" evidence="6"/>
<dbReference type="InterPro" id="IPR019793">
    <property type="entry name" value="Peroxidases_heam-ligand_BS"/>
</dbReference>
<dbReference type="Pfam" id="PF00141">
    <property type="entry name" value="peroxidase"/>
    <property type="match status" value="1"/>
</dbReference>
<dbReference type="GO" id="GO:0004601">
    <property type="term" value="F:peroxidase activity"/>
    <property type="evidence" value="ECO:0007669"/>
    <property type="project" value="UniProtKB-KW"/>
</dbReference>
<keyword evidence="4" id="KW-0349">Heme</keyword>
<dbReference type="STRING" id="1276538.A0A1X7S8S7"/>
<dbReference type="PROSITE" id="PS50873">
    <property type="entry name" value="PEROXIDASE_4"/>
    <property type="match status" value="1"/>
</dbReference>
<comment type="function">
    <text evidence="1">Destroys radicals which are normally produced within the cells and which are toxic to biological systems.</text>
</comment>
<reference evidence="8 9" key="1">
    <citation type="submission" date="2016-06" db="EMBL/GenBank/DDBJ databases">
        <authorList>
            <person name="Kjaerup R.B."/>
            <person name="Dalgaard T.S."/>
            <person name="Juul-Madsen H.R."/>
        </authorList>
    </citation>
    <scope>NUCLEOTIDE SEQUENCE [LARGE SCALE GENOMIC DNA]</scope>
</reference>
<dbReference type="InterPro" id="IPR010255">
    <property type="entry name" value="Haem_peroxidase_sf"/>
</dbReference>
<sequence>MRFQFILITCLTSIAAVHALQAPTWPQLSSLVRRQGGSTCPSFWQTIGKDLQQSFLTTDKRECNDMARAAVRYAFHDAGTFSLKLPFAWPAAGGADGSLLLASSEIGRPANGGLGPYHGFIGGKLGSYRSQFGNGVGAADLIQFAASVATVVCPGGPIVKTVVGRVDSTQASPANLLPPGFGQGSDHDSLLNLFSDKGFYAKDLAALIGAHSVATAFAQSGNGVPVNASLDSTPGKWDNNFYGETYNPPPGISRLQSDINLSDPAKAVGQEFRGFVGNPAKWALAFADAMHRLSVLGIPQGISQGFADCTSALPGGTASTKRMRSAPLMERWVK</sequence>
<dbReference type="PROSITE" id="PS00435">
    <property type="entry name" value="PEROXIDASE_1"/>
    <property type="match status" value="1"/>
</dbReference>
<keyword evidence="4" id="KW-0408">Iron</keyword>
<dbReference type="PRINTS" id="PR00459">
    <property type="entry name" value="ASPEROXIDASE"/>
</dbReference>
<keyword evidence="9" id="KW-1185">Reference proteome</keyword>
<organism evidence="8 9">
    <name type="scientific">Zymoseptoria tritici (strain ST99CH_3D7)</name>
    <dbReference type="NCBI Taxonomy" id="1276538"/>
    <lineage>
        <taxon>Eukaryota</taxon>
        <taxon>Fungi</taxon>
        <taxon>Dikarya</taxon>
        <taxon>Ascomycota</taxon>
        <taxon>Pezizomycotina</taxon>
        <taxon>Dothideomycetes</taxon>
        <taxon>Dothideomycetidae</taxon>
        <taxon>Mycosphaerellales</taxon>
        <taxon>Mycosphaerellaceae</taxon>
        <taxon>Zymoseptoria</taxon>
    </lineage>
</organism>
<keyword evidence="3 6" id="KW-0575">Peroxidase</keyword>
<dbReference type="AlphaFoldDB" id="A0A1X7S8S7"/>
<evidence type="ECO:0000256" key="4">
    <source>
        <dbReference type="ARBA" id="ARBA00022617"/>
    </source>
</evidence>
<dbReference type="InterPro" id="IPR002016">
    <property type="entry name" value="Haem_peroxidase"/>
</dbReference>
<evidence type="ECO:0000313" key="8">
    <source>
        <dbReference type="EMBL" id="SMQ56086.1"/>
    </source>
</evidence>
<dbReference type="GO" id="GO:0042744">
    <property type="term" value="P:hydrogen peroxide catabolic process"/>
    <property type="evidence" value="ECO:0007669"/>
    <property type="project" value="TreeGrafter"/>
</dbReference>
<dbReference type="GO" id="GO:0000302">
    <property type="term" value="P:response to reactive oxygen species"/>
    <property type="evidence" value="ECO:0007669"/>
    <property type="project" value="TreeGrafter"/>
</dbReference>
<dbReference type="PANTHER" id="PTHR31356:SF66">
    <property type="entry name" value="CATALASE-PEROXIDASE"/>
    <property type="match status" value="1"/>
</dbReference>